<proteinExistence type="predicted"/>
<keyword evidence="1" id="KW-0812">Transmembrane</keyword>
<dbReference type="RefSeq" id="WP_134675139.1">
    <property type="nucleotide sequence ID" value="NZ_SPUH01000002.1"/>
</dbReference>
<evidence type="ECO:0000313" key="3">
    <source>
        <dbReference type="Proteomes" id="UP000298681"/>
    </source>
</evidence>
<dbReference type="EMBL" id="SPUH01000002">
    <property type="protein sequence ID" value="TKS53019.1"/>
    <property type="molecule type" value="Genomic_DNA"/>
</dbReference>
<feature type="transmembrane region" description="Helical" evidence="1">
    <location>
        <begin position="42"/>
        <end position="65"/>
    </location>
</feature>
<keyword evidence="1" id="KW-1133">Transmembrane helix</keyword>
<comment type="caution">
    <text evidence="2">The sequence shown here is derived from an EMBL/GenBank/DDBJ whole genome shotgun (WGS) entry which is preliminary data.</text>
</comment>
<organism evidence="2 3">
    <name type="scientific">Luteimonas yindakuii</name>
    <dbReference type="NCBI Taxonomy" id="2565782"/>
    <lineage>
        <taxon>Bacteria</taxon>
        <taxon>Pseudomonadati</taxon>
        <taxon>Pseudomonadota</taxon>
        <taxon>Gammaproteobacteria</taxon>
        <taxon>Lysobacterales</taxon>
        <taxon>Lysobacteraceae</taxon>
        <taxon>Luteimonas</taxon>
    </lineage>
</organism>
<evidence type="ECO:0000256" key="1">
    <source>
        <dbReference type="SAM" id="Phobius"/>
    </source>
</evidence>
<evidence type="ECO:0000313" key="2">
    <source>
        <dbReference type="EMBL" id="TKS53019.1"/>
    </source>
</evidence>
<feature type="transmembrane region" description="Helical" evidence="1">
    <location>
        <begin position="179"/>
        <end position="198"/>
    </location>
</feature>
<reference evidence="2 3" key="1">
    <citation type="submission" date="2019-01" db="EMBL/GenBank/DDBJ databases">
        <authorList>
            <person name="Zhang S."/>
        </authorList>
    </citation>
    <scope>NUCLEOTIDE SEQUENCE [LARGE SCALE GENOMIC DNA]</scope>
    <source>
        <strain evidence="2 3">1626</strain>
    </source>
</reference>
<keyword evidence="3" id="KW-1185">Reference proteome</keyword>
<feature type="transmembrane region" description="Helical" evidence="1">
    <location>
        <begin position="85"/>
        <end position="105"/>
    </location>
</feature>
<gene>
    <name evidence="2" type="ORF">E4582_12500</name>
</gene>
<keyword evidence="1" id="KW-0472">Membrane</keyword>
<feature type="transmembrane region" description="Helical" evidence="1">
    <location>
        <begin position="7"/>
        <end position="30"/>
    </location>
</feature>
<feature type="transmembrane region" description="Helical" evidence="1">
    <location>
        <begin position="111"/>
        <end position="133"/>
    </location>
</feature>
<dbReference type="Proteomes" id="UP000298681">
    <property type="component" value="Unassembled WGS sequence"/>
</dbReference>
<name>A0A4Z1RG08_9GAMM</name>
<feature type="transmembrane region" description="Helical" evidence="1">
    <location>
        <begin position="219"/>
        <end position="237"/>
    </location>
</feature>
<accession>A0A4Z1RG08</accession>
<protein>
    <submittedName>
        <fullName evidence="2">Uncharacterized protein</fullName>
    </submittedName>
</protein>
<sequence>MRPAPALLFPPLAAAGTGLLAWLGISIVLLHARADLMPALHALQVAALLLGSALLATALIGPRLLPDSRPAWPRWREGWAGRADLAALPTLGLALALFAVLRWVAPGPDRAMVLGLLGLGLAAAALVAISAAALAPDATGTPAEHPLRVPTQLLLALTLGLGLLFCLMAWLLPAGHGEPGMLLTLAVLGLLLAACLLPRWRDLHRGAPVPAGRRGERRVHAALLAAPLACWALALLLPATTWLVLATLALLAAAVLEHGGLRFATEYGRG</sequence>
<feature type="transmembrane region" description="Helical" evidence="1">
    <location>
        <begin position="153"/>
        <end position="173"/>
    </location>
</feature>
<dbReference type="AlphaFoldDB" id="A0A4Z1RG08"/>